<feature type="domain" description="ShKT" evidence="3">
    <location>
        <begin position="22"/>
        <end position="57"/>
    </location>
</feature>
<name>A0A1I7SL46_BURXY</name>
<feature type="signal peptide" evidence="2">
    <location>
        <begin position="1"/>
        <end position="19"/>
    </location>
</feature>
<gene>
    <name evidence="4" type="ORF">BXYJ_LOCUS13996</name>
</gene>
<feature type="chain" id="PRO_5036022162" evidence="2">
    <location>
        <begin position="20"/>
        <end position="307"/>
    </location>
</feature>
<evidence type="ECO:0000313" key="8">
    <source>
        <dbReference type="WBParaSite" id="BXY_1377800.1"/>
    </source>
</evidence>
<dbReference type="EMBL" id="CAJFCV020000006">
    <property type="protein sequence ID" value="CAG9129364.1"/>
    <property type="molecule type" value="Genomic_DNA"/>
</dbReference>
<protein>
    <submittedName>
        <fullName evidence="4">(pine wood nematode) hypothetical protein</fullName>
    </submittedName>
</protein>
<dbReference type="Proteomes" id="UP000095284">
    <property type="component" value="Unplaced"/>
</dbReference>
<dbReference type="Pfam" id="PF01549">
    <property type="entry name" value="ShK"/>
    <property type="match status" value="2"/>
</dbReference>
<dbReference type="EMBL" id="CAJFDI010000006">
    <property type="protein sequence ID" value="CAD5233905.1"/>
    <property type="molecule type" value="Genomic_DNA"/>
</dbReference>
<accession>A0A1I7SL46</accession>
<evidence type="ECO:0000313" key="6">
    <source>
        <dbReference type="Proteomes" id="UP000095284"/>
    </source>
</evidence>
<dbReference type="InterPro" id="IPR003582">
    <property type="entry name" value="ShKT_dom"/>
</dbReference>
<evidence type="ECO:0000313" key="4">
    <source>
        <dbReference type="EMBL" id="CAD5233905.1"/>
    </source>
</evidence>
<organism evidence="6 8">
    <name type="scientific">Bursaphelenchus xylophilus</name>
    <name type="common">Pinewood nematode worm</name>
    <name type="synonym">Aphelenchoides xylophilus</name>
    <dbReference type="NCBI Taxonomy" id="6326"/>
    <lineage>
        <taxon>Eukaryota</taxon>
        <taxon>Metazoa</taxon>
        <taxon>Ecdysozoa</taxon>
        <taxon>Nematoda</taxon>
        <taxon>Chromadorea</taxon>
        <taxon>Rhabditida</taxon>
        <taxon>Tylenchina</taxon>
        <taxon>Tylenchomorpha</taxon>
        <taxon>Aphelenchoidea</taxon>
        <taxon>Aphelenchoididae</taxon>
        <taxon>Bursaphelenchus</taxon>
    </lineage>
</organism>
<sequence>MRLLCIVHLLPLTVTVSYAAECKDKLPLTCKNMFDYCTSFIHHEYLRENCQYTCQQCDTDCKDFVACGTIKKIGGCNPTTKYDRDIILRWCPRTCGTCPDKPRIPKKDPPKNAEVAKVAKKLDNVLKTAKIGWEEKIPPLEMQMGDALQTEKKKNPNELVDGKCAESTSLTGRGFLQIKDFDLVSQRKEDWNIKGHLCVHGVKFEITPKYEDCKDPMGCMTIDLEATYRKENDWLAQGHVAFTINNNKGKARSIEKNVDQKFTKAENDATANSMAPLPLLRDPSEGFIYANMVTVTVEVIFEGFEDK</sequence>
<proteinExistence type="predicted"/>
<keyword evidence="2" id="KW-0732">Signal</keyword>
<evidence type="ECO:0000259" key="3">
    <source>
        <dbReference type="PROSITE" id="PS51670"/>
    </source>
</evidence>
<reference evidence="8" key="1">
    <citation type="submission" date="2016-11" db="UniProtKB">
        <authorList>
            <consortium name="WormBaseParasite"/>
        </authorList>
    </citation>
    <scope>IDENTIFICATION</scope>
</reference>
<dbReference type="InterPro" id="IPR008974">
    <property type="entry name" value="TRAF-like"/>
</dbReference>
<keyword evidence="7" id="KW-1185">Reference proteome</keyword>
<dbReference type="Proteomes" id="UP000582659">
    <property type="component" value="Unassembled WGS sequence"/>
</dbReference>
<evidence type="ECO:0000256" key="2">
    <source>
        <dbReference type="SAM" id="SignalP"/>
    </source>
</evidence>
<dbReference type="SUPFAM" id="SSF49599">
    <property type="entry name" value="TRAF domain-like"/>
    <property type="match status" value="1"/>
</dbReference>
<evidence type="ECO:0000256" key="1">
    <source>
        <dbReference type="PROSITE-ProRule" id="PRU01005"/>
    </source>
</evidence>
<dbReference type="WBParaSite" id="BXY_1377800.1">
    <property type="protein sequence ID" value="BXY_1377800.1"/>
    <property type="gene ID" value="BXY_1377800"/>
</dbReference>
<dbReference type="AlphaFoldDB" id="A0A1I7SL46"/>
<dbReference type="PROSITE" id="PS51670">
    <property type="entry name" value="SHKT"/>
    <property type="match status" value="2"/>
</dbReference>
<reference evidence="5" key="2">
    <citation type="submission" date="2020-08" db="EMBL/GenBank/DDBJ databases">
        <authorList>
            <person name="Kikuchi T."/>
        </authorList>
    </citation>
    <scope>NUCLEOTIDE SEQUENCE</scope>
    <source>
        <strain evidence="4">Ka4C1</strain>
    </source>
</reference>
<feature type="domain" description="ShKT" evidence="3">
    <location>
        <begin position="61"/>
        <end position="98"/>
    </location>
</feature>
<evidence type="ECO:0000313" key="5">
    <source>
        <dbReference type="EMBL" id="CAG9129364.1"/>
    </source>
</evidence>
<dbReference type="SMART" id="SM00254">
    <property type="entry name" value="ShKT"/>
    <property type="match status" value="2"/>
</dbReference>
<dbReference type="Proteomes" id="UP000659654">
    <property type="component" value="Unassembled WGS sequence"/>
</dbReference>
<dbReference type="Gene3D" id="2.60.210.10">
    <property type="entry name" value="Apoptosis, Tumor Necrosis Factor Receptor Associated Protein 2, Chain A"/>
    <property type="match status" value="1"/>
</dbReference>
<comment type="caution">
    <text evidence="1">Lacks conserved residue(s) required for the propagation of feature annotation.</text>
</comment>
<evidence type="ECO:0000313" key="7">
    <source>
        <dbReference type="Proteomes" id="UP000659654"/>
    </source>
</evidence>